<name>A0A1V0UQ31_9BACL</name>
<gene>
    <name evidence="1" type="ORF">B7C51_04510</name>
</gene>
<proteinExistence type="predicted"/>
<dbReference type="Proteomes" id="UP000192727">
    <property type="component" value="Chromosome"/>
</dbReference>
<reference evidence="1 2" key="1">
    <citation type="submission" date="2017-03" db="EMBL/GenBank/DDBJ databases">
        <title>Paenibacillus larvae genome sequencing.</title>
        <authorList>
            <person name="Dingman D.W."/>
        </authorList>
    </citation>
    <scope>NUCLEOTIDE SEQUENCE [LARGE SCALE GENOMIC DNA]</scope>
    <source>
        <strain evidence="1 2">SAG 10367</strain>
    </source>
</reference>
<dbReference type="EMBL" id="CP020557">
    <property type="protein sequence ID" value="ARF67237.1"/>
    <property type="molecule type" value="Genomic_DNA"/>
</dbReference>
<evidence type="ECO:0000313" key="2">
    <source>
        <dbReference type="Proteomes" id="UP000192727"/>
    </source>
</evidence>
<protein>
    <submittedName>
        <fullName evidence="1">Uncharacterized protein</fullName>
    </submittedName>
</protein>
<organism evidence="1 2">
    <name type="scientific">Paenibacillus larvae subsp. pulvifaciens</name>
    <dbReference type="NCBI Taxonomy" id="1477"/>
    <lineage>
        <taxon>Bacteria</taxon>
        <taxon>Bacillati</taxon>
        <taxon>Bacillota</taxon>
        <taxon>Bacilli</taxon>
        <taxon>Bacillales</taxon>
        <taxon>Paenibacillaceae</taxon>
        <taxon>Paenibacillus</taxon>
    </lineage>
</organism>
<dbReference type="RefSeq" id="WP_083038849.1">
    <property type="nucleotide sequence ID" value="NZ_CP020557.1"/>
</dbReference>
<accession>A0A1V0UQ31</accession>
<evidence type="ECO:0000313" key="1">
    <source>
        <dbReference type="EMBL" id="ARF67237.1"/>
    </source>
</evidence>
<dbReference type="AlphaFoldDB" id="A0A1V0UQ31"/>
<sequence length="90" mass="10547">MEIMRCEKCSKRLKEDMDIQCDYWSDIYFCSQNCASDFYAYYLRPVGNVRTHKEVVEPALIIGTDGDCTKSHIKELTINEPLFLYHSGRI</sequence>